<reference evidence="9" key="1">
    <citation type="submission" date="2017-04" db="EMBL/GenBank/DDBJ databases">
        <title>Comparative genomics and description of representatives of a novel lineage of planctomycetes thriving in anoxic sediments.</title>
        <authorList>
            <person name="Spring S."/>
            <person name="Bunk B."/>
            <person name="Sproer C."/>
        </authorList>
    </citation>
    <scope>NUCLEOTIDE SEQUENCE [LARGE SCALE GENOMIC DNA]</scope>
    <source>
        <strain evidence="9">ST-PulAB-D4</strain>
    </source>
</reference>
<comment type="similarity">
    <text evidence="1">Belongs to the EcnA/EcnB lipoprotein family.</text>
</comment>
<evidence type="ECO:0000256" key="7">
    <source>
        <dbReference type="SAM" id="SignalP"/>
    </source>
</evidence>
<dbReference type="GO" id="GO:0009636">
    <property type="term" value="P:response to toxic substance"/>
    <property type="evidence" value="ECO:0007669"/>
    <property type="project" value="InterPro"/>
</dbReference>
<evidence type="ECO:0000256" key="1">
    <source>
        <dbReference type="ARBA" id="ARBA00010296"/>
    </source>
</evidence>
<evidence type="ECO:0000256" key="4">
    <source>
        <dbReference type="ARBA" id="ARBA00023136"/>
    </source>
</evidence>
<dbReference type="OrthoDB" id="9181810at2"/>
<evidence type="ECO:0000313" key="8">
    <source>
        <dbReference type="EMBL" id="ARN56715.1"/>
    </source>
</evidence>
<keyword evidence="3 7" id="KW-0732">Signal</keyword>
<evidence type="ECO:0000256" key="5">
    <source>
        <dbReference type="ARBA" id="ARBA00023139"/>
    </source>
</evidence>
<gene>
    <name evidence="8" type="ORF">STSP1_01104</name>
</gene>
<dbReference type="AlphaFoldDB" id="A0A1W6LLS5"/>
<protein>
    <submittedName>
        <fullName evidence="8">Putative small secreted protein</fullName>
    </submittedName>
</protein>
<keyword evidence="6" id="KW-0449">Lipoprotein</keyword>
<feature type="signal peptide" evidence="7">
    <location>
        <begin position="1"/>
        <end position="19"/>
    </location>
</feature>
<evidence type="ECO:0000256" key="3">
    <source>
        <dbReference type="ARBA" id="ARBA00022729"/>
    </source>
</evidence>
<accession>A0A1W6LLS5</accession>
<keyword evidence="2" id="KW-1003">Cell membrane</keyword>
<keyword evidence="4" id="KW-0472">Membrane</keyword>
<evidence type="ECO:0000313" key="9">
    <source>
        <dbReference type="Proteomes" id="UP000193334"/>
    </source>
</evidence>
<dbReference type="RefSeq" id="WP_085755403.1">
    <property type="nucleotide sequence ID" value="NZ_CP021023.1"/>
</dbReference>
<proteinExistence type="inferred from homology"/>
<dbReference type="PROSITE" id="PS51257">
    <property type="entry name" value="PROKAR_LIPOPROTEIN"/>
    <property type="match status" value="1"/>
</dbReference>
<dbReference type="Proteomes" id="UP000193334">
    <property type="component" value="Chromosome"/>
</dbReference>
<dbReference type="InterPro" id="IPR012556">
    <property type="entry name" value="Entericidin"/>
</dbReference>
<keyword evidence="5" id="KW-0564">Palmitate</keyword>
<organism evidence="8 9">
    <name type="scientific">Sedimentisphaera salicampi</name>
    <dbReference type="NCBI Taxonomy" id="1941349"/>
    <lineage>
        <taxon>Bacteria</taxon>
        <taxon>Pseudomonadati</taxon>
        <taxon>Planctomycetota</taxon>
        <taxon>Phycisphaerae</taxon>
        <taxon>Sedimentisphaerales</taxon>
        <taxon>Sedimentisphaeraceae</taxon>
        <taxon>Sedimentisphaera</taxon>
    </lineage>
</organism>
<dbReference type="Pfam" id="PF08085">
    <property type="entry name" value="Entericidin"/>
    <property type="match status" value="1"/>
</dbReference>
<evidence type="ECO:0000256" key="2">
    <source>
        <dbReference type="ARBA" id="ARBA00022475"/>
    </source>
</evidence>
<dbReference type="KEGG" id="pbp:STSP1_01104"/>
<dbReference type="EMBL" id="CP021023">
    <property type="protein sequence ID" value="ARN56715.1"/>
    <property type="molecule type" value="Genomic_DNA"/>
</dbReference>
<feature type="chain" id="PRO_5013343436" evidence="7">
    <location>
        <begin position="20"/>
        <end position="42"/>
    </location>
</feature>
<evidence type="ECO:0000256" key="6">
    <source>
        <dbReference type="ARBA" id="ARBA00023288"/>
    </source>
</evidence>
<keyword evidence="9" id="KW-1185">Reference proteome</keyword>
<sequence length="42" mass="4402" precursor="true">MKKILTILAAMMIIVSVSGCNTFEGLGEDIERAGESMQGAAD</sequence>
<dbReference type="GO" id="GO:0016020">
    <property type="term" value="C:membrane"/>
    <property type="evidence" value="ECO:0007669"/>
    <property type="project" value="InterPro"/>
</dbReference>
<name>A0A1W6LLS5_9BACT</name>